<dbReference type="OrthoDB" id="28455at2759"/>
<name>A0A9N9FA52_9GLOM</name>
<evidence type="ECO:0000313" key="6">
    <source>
        <dbReference type="EMBL" id="CAG8521300.1"/>
    </source>
</evidence>
<evidence type="ECO:0000256" key="2">
    <source>
        <dbReference type="ARBA" id="ARBA00010077"/>
    </source>
</evidence>
<dbReference type="GO" id="GO:0042254">
    <property type="term" value="P:ribosome biogenesis"/>
    <property type="evidence" value="ECO:0007669"/>
    <property type="project" value="UniProtKB-KW"/>
</dbReference>
<organism evidence="6 7">
    <name type="scientific">Diversispora eburnea</name>
    <dbReference type="NCBI Taxonomy" id="1213867"/>
    <lineage>
        <taxon>Eukaryota</taxon>
        <taxon>Fungi</taxon>
        <taxon>Fungi incertae sedis</taxon>
        <taxon>Mucoromycota</taxon>
        <taxon>Glomeromycotina</taxon>
        <taxon>Glomeromycetes</taxon>
        <taxon>Diversisporales</taxon>
        <taxon>Diversisporaceae</taxon>
        <taxon>Diversispora</taxon>
    </lineage>
</organism>
<comment type="function">
    <text evidence="5">Involved in ribosomal large subunit assembly.</text>
</comment>
<keyword evidence="3 5" id="KW-0690">Ribosome biogenesis</keyword>
<evidence type="ECO:0000256" key="5">
    <source>
        <dbReference type="RuleBase" id="RU364132"/>
    </source>
</evidence>
<evidence type="ECO:0000256" key="3">
    <source>
        <dbReference type="ARBA" id="ARBA00022517"/>
    </source>
</evidence>
<dbReference type="Pfam" id="PF04939">
    <property type="entry name" value="RRS1"/>
    <property type="match status" value="1"/>
</dbReference>
<dbReference type="Proteomes" id="UP000789706">
    <property type="component" value="Unassembled WGS sequence"/>
</dbReference>
<dbReference type="GO" id="GO:0005634">
    <property type="term" value="C:nucleus"/>
    <property type="evidence" value="ECO:0007669"/>
    <property type="project" value="UniProtKB-SubCell"/>
</dbReference>
<comment type="similarity">
    <text evidence="2 5">Belongs to the RRS1 family.</text>
</comment>
<sequence length="221" mass="25272">MIHKDLLISNTADEYLKEYTRDGTQLLINQIFQSSLNSSESGIAVTLPDPITAIPREKPIPKPKPLTRWEKFAKAKGIHHRKKDKLIFDKNTGEWVPRWGYKGTNHDGADDWLIPVPDNTDQFANRREVKKQRISKNEARHPLKEELQKTILMSKTSTASNGKFDKVLEGEPKIKGVKRKFEPNVGDTKKEKETNLNILNKLIGKNDSVLNVRKAITKINQ</sequence>
<dbReference type="AlphaFoldDB" id="A0A9N9FA52"/>
<comment type="caution">
    <text evidence="6">The sequence shown here is derived from an EMBL/GenBank/DDBJ whole genome shotgun (WGS) entry which is preliminary data.</text>
</comment>
<reference evidence="6" key="1">
    <citation type="submission" date="2021-06" db="EMBL/GenBank/DDBJ databases">
        <authorList>
            <person name="Kallberg Y."/>
            <person name="Tangrot J."/>
            <person name="Rosling A."/>
        </authorList>
    </citation>
    <scope>NUCLEOTIDE SEQUENCE</scope>
    <source>
        <strain evidence="6">AZ414A</strain>
    </source>
</reference>
<keyword evidence="4 5" id="KW-0539">Nucleus</keyword>
<protein>
    <recommendedName>
        <fullName evidence="5">Ribosome biogenesis regulatory protein</fullName>
    </recommendedName>
</protein>
<dbReference type="InterPro" id="IPR007023">
    <property type="entry name" value="Ribosom_reg"/>
</dbReference>
<keyword evidence="7" id="KW-1185">Reference proteome</keyword>
<gene>
    <name evidence="6" type="ORF">DEBURN_LOCUS5675</name>
</gene>
<comment type="subcellular location">
    <subcellularLocation>
        <location evidence="1 5">Nucleus</location>
    </subcellularLocation>
</comment>
<evidence type="ECO:0000256" key="1">
    <source>
        <dbReference type="ARBA" id="ARBA00004123"/>
    </source>
</evidence>
<proteinExistence type="inferred from homology"/>
<accession>A0A9N9FA52</accession>
<dbReference type="EMBL" id="CAJVPK010000519">
    <property type="protein sequence ID" value="CAG8521300.1"/>
    <property type="molecule type" value="Genomic_DNA"/>
</dbReference>
<evidence type="ECO:0000256" key="4">
    <source>
        <dbReference type="ARBA" id="ARBA00023242"/>
    </source>
</evidence>
<evidence type="ECO:0000313" key="7">
    <source>
        <dbReference type="Proteomes" id="UP000789706"/>
    </source>
</evidence>